<name>A0A1H9AR86_9FLAO</name>
<dbReference type="EMBL" id="FOFN01000001">
    <property type="protein sequence ID" value="SEP78438.1"/>
    <property type="molecule type" value="Genomic_DNA"/>
</dbReference>
<dbReference type="InterPro" id="IPR026444">
    <property type="entry name" value="Secre_tail"/>
</dbReference>
<dbReference type="NCBIfam" id="TIGR04183">
    <property type="entry name" value="Por_Secre_tail"/>
    <property type="match status" value="1"/>
</dbReference>
<evidence type="ECO:0000256" key="2">
    <source>
        <dbReference type="SAM" id="SignalP"/>
    </source>
</evidence>
<evidence type="ECO:0000256" key="1">
    <source>
        <dbReference type="ARBA" id="ARBA00022729"/>
    </source>
</evidence>
<feature type="signal peptide" evidence="2">
    <location>
        <begin position="1"/>
        <end position="19"/>
    </location>
</feature>
<reference evidence="3 4" key="1">
    <citation type="submission" date="2016-10" db="EMBL/GenBank/DDBJ databases">
        <authorList>
            <person name="de Groot N.N."/>
        </authorList>
    </citation>
    <scope>NUCLEOTIDE SEQUENCE [LARGE SCALE GENOMIC DNA]</scope>
    <source>
        <strain evidence="3 4">DSM 21035</strain>
    </source>
</reference>
<organism evidence="3 4">
    <name type="scientific">Hyunsoonleella jejuensis</name>
    <dbReference type="NCBI Taxonomy" id="419940"/>
    <lineage>
        <taxon>Bacteria</taxon>
        <taxon>Pseudomonadati</taxon>
        <taxon>Bacteroidota</taxon>
        <taxon>Flavobacteriia</taxon>
        <taxon>Flavobacteriales</taxon>
        <taxon>Flavobacteriaceae</taxon>
    </lineage>
</organism>
<dbReference type="Proteomes" id="UP000198999">
    <property type="component" value="Unassembled WGS sequence"/>
</dbReference>
<keyword evidence="1 2" id="KW-0732">Signal</keyword>
<keyword evidence="4" id="KW-1185">Reference proteome</keyword>
<proteinExistence type="predicted"/>
<protein>
    <submittedName>
        <fullName evidence="3">Por secretion system C-terminal sorting domain-containing protein</fullName>
    </submittedName>
</protein>
<gene>
    <name evidence="3" type="ORF">SAMN05421824_0305</name>
</gene>
<feature type="chain" id="PRO_5011749396" evidence="2">
    <location>
        <begin position="20"/>
        <end position="809"/>
    </location>
</feature>
<evidence type="ECO:0000313" key="4">
    <source>
        <dbReference type="Proteomes" id="UP000198999"/>
    </source>
</evidence>
<sequence>MKKITSILLLLLAFSFGYGQTTLSVGDIAITGVNTQNPDQFSFVLLTDVTAGTTINFTDFGWLSSGSFNTSFNEGVVTWTASLATSCGTEIIITDIGGNNYSSLNFSGSAIGSAAETDAGFALSGGGDQVIAYQGTLAAPTLLYAVHVANNNGWTDATDTSNSAVPGGLTDSVNAMTFNRDNCIYNRSVLANQALIINAVADATNWSGANGGGPNRQTLGGAAPYTCVAPGTCSSTVTWNGTWVGGTPDLSTEVIINDNYDTTTDGSFSACTLTVNGGFNLNINDGDYVEVENDVTVDGQLFVQSQGNFIQNNDTATFTDNSTNGVLMNKTKTVANKFVYTYWSSPINNGLIENVFSTVPVDKRFEFIAANFVDLEEEIGNTGTFLPNAGVDDIDDNGDDWNFASGALVPGVGYAMRTNEFGPAFPRPETFSFIGEFNNGVITQPLVNNSGGAYNDWNLIGNPYPCAINADRFFAVNTGVVDAIYLWDQFTAPSETASGNEGYNFSGADYAMINGSGSVSNGASGTIPNRFVPSGQGFFVEALSASNVTFNNSMRLITNDNSQFFKGKSSKSNSSENENKLWINLSSDNGAANQILVSYLDGATNNNDGSFYDLKRPVSTGNKALLYSFIENDNGKFAIQGKASNSLDTDEVVKLGFKTSIDVATIYTLSIAQLQGDFLSNNSIYLKDNLTNTVHNLSDSDYSFTSDAGEFNERFEIVFSAAALSNDAFVLDANTIKIVQLDNETIQFTTEVSNFTSISIFDLLGRNLYDLKSETNTETYNLSSLKNSVYIASMELANGATVSKKFVKK</sequence>
<dbReference type="STRING" id="419940.SAMN05421824_0305"/>
<dbReference type="AlphaFoldDB" id="A0A1H9AR86"/>
<evidence type="ECO:0000313" key="3">
    <source>
        <dbReference type="EMBL" id="SEP78438.1"/>
    </source>
</evidence>
<accession>A0A1H9AR86</accession>